<feature type="signal peptide" evidence="1">
    <location>
        <begin position="1"/>
        <end position="18"/>
    </location>
</feature>
<dbReference type="InterPro" id="IPR036728">
    <property type="entry name" value="PBP_GOBP_sf"/>
</dbReference>
<proteinExistence type="predicted"/>
<feature type="chain" id="PRO_5012824342" evidence="1">
    <location>
        <begin position="19"/>
        <end position="134"/>
    </location>
</feature>
<reference evidence="2" key="1">
    <citation type="journal article" date="2016" name="Sci. Rep.">
        <title>Molecular characterization of firefly nuptial gifts: a multi-omics approach sheds light on postcopulatory sexual selection.</title>
        <authorList>
            <person name="Al-Wathiqui N."/>
            <person name="Fallon T.R."/>
            <person name="South A."/>
            <person name="Weng J.K."/>
            <person name="Lewis S.M."/>
        </authorList>
    </citation>
    <scope>NUCLEOTIDE SEQUENCE</scope>
</reference>
<dbReference type="CDD" id="cd23992">
    <property type="entry name" value="PBP_GOBP"/>
    <property type="match status" value="1"/>
</dbReference>
<evidence type="ECO:0000313" key="2">
    <source>
        <dbReference type="EMBL" id="JAV64239.1"/>
    </source>
</evidence>
<sequence length="134" mass="15265">MNAFGIFAAILFLQAAMAYKDFKEESDWCIERHGLSADKIYRIHRGGHLPSTDDDYLTFIECLWRKIRFLNSRGELNLAEIWGMYYEVAHEIYNHQVSAVKADAVLKKCKGVSGDTPALRAVNMGNCLKNVANY</sequence>
<accession>A0A1Y1KS51</accession>
<dbReference type="AlphaFoldDB" id="A0A1Y1KS51"/>
<organism evidence="2">
    <name type="scientific">Photinus pyralis</name>
    <name type="common">Common eastern firefly</name>
    <name type="synonym">Lampyris pyralis</name>
    <dbReference type="NCBI Taxonomy" id="7054"/>
    <lineage>
        <taxon>Eukaryota</taxon>
        <taxon>Metazoa</taxon>
        <taxon>Ecdysozoa</taxon>
        <taxon>Arthropoda</taxon>
        <taxon>Hexapoda</taxon>
        <taxon>Insecta</taxon>
        <taxon>Pterygota</taxon>
        <taxon>Neoptera</taxon>
        <taxon>Endopterygota</taxon>
        <taxon>Coleoptera</taxon>
        <taxon>Polyphaga</taxon>
        <taxon>Elateriformia</taxon>
        <taxon>Elateroidea</taxon>
        <taxon>Lampyridae</taxon>
        <taxon>Lampyrinae</taxon>
        <taxon>Photinus</taxon>
    </lineage>
</organism>
<dbReference type="GO" id="GO:0005549">
    <property type="term" value="F:odorant binding"/>
    <property type="evidence" value="ECO:0007669"/>
    <property type="project" value="InterPro"/>
</dbReference>
<dbReference type="Gene3D" id="1.10.238.20">
    <property type="entry name" value="Pheromone/general odorant binding protein domain"/>
    <property type="match status" value="1"/>
</dbReference>
<keyword evidence="1" id="KW-0732">Signal</keyword>
<protein>
    <submittedName>
        <fullName evidence="2">Uncharacterized protein</fullName>
    </submittedName>
</protein>
<dbReference type="InterPro" id="IPR006170">
    <property type="entry name" value="PBP/GOBP"/>
</dbReference>
<dbReference type="SUPFAM" id="SSF47565">
    <property type="entry name" value="Insect pheromone/odorant-binding proteins"/>
    <property type="match status" value="1"/>
</dbReference>
<name>A0A1Y1KS51_PHOPY</name>
<dbReference type="Pfam" id="PF01395">
    <property type="entry name" value="PBP_GOBP"/>
    <property type="match status" value="1"/>
</dbReference>
<evidence type="ECO:0000256" key="1">
    <source>
        <dbReference type="SAM" id="SignalP"/>
    </source>
</evidence>
<dbReference type="EMBL" id="GEZM01075160">
    <property type="protein sequence ID" value="JAV64239.1"/>
    <property type="molecule type" value="Transcribed_RNA"/>
</dbReference>